<dbReference type="CDD" id="cd01335">
    <property type="entry name" value="Radical_SAM"/>
    <property type="match status" value="1"/>
</dbReference>
<dbReference type="Pfam" id="PF04055">
    <property type="entry name" value="Radical_SAM"/>
    <property type="match status" value="1"/>
</dbReference>
<sequence length="443" mass="50511">MSKKVALHNLGCKVNAYEVEAMQQLLEKAGYEIVPFEEGADIYLINTCTVTNIADRKSRQMLHKAKKMNPDAIVVATGCYVQTDTQKLEADSAVDLILGNNQKKQIVEALEEYEKEHAKKVKVIEINKTKEYEDLSIGYTAEHVRAYIKVQDGCNQFCTYCIIPYARGRVRSRKIAEVLEEVRTLAARGYKEVVLTGIHLSSYGLDFPKEERESLLSLIQAVHEVDGIARIRLGSLEPRIITEEFMEGISALPKVCPHFHLSLQSGCDKTLKNMNRRYSAPEYAEKCELIRRFYPAPALTTDVIVGFPMETEEDFEDSYEFVKNIHFYETHIFKYSRRQGTKAAAMDGQLTEAVKAQRSEKMLKLHEIRAKEYETAMIGRTLELLLEEEVEIGGKTYFMAHSKEYVRAVIEKTDAHKVNDLVKAKAVDFADEHVLLAICEDLY</sequence>
<dbReference type="InterPro" id="IPR020612">
    <property type="entry name" value="Methylthiotransferase_CS"/>
</dbReference>
<evidence type="ECO:0000256" key="2">
    <source>
        <dbReference type="ARBA" id="ARBA00022485"/>
    </source>
</evidence>
<feature type="domain" description="Radical SAM core" evidence="9">
    <location>
        <begin position="140"/>
        <end position="372"/>
    </location>
</feature>
<dbReference type="RefSeq" id="WP_349077544.1">
    <property type="nucleotide sequence ID" value="NZ_JBBMEI010000004.1"/>
</dbReference>
<dbReference type="InterPro" id="IPR006467">
    <property type="entry name" value="MiaB-like_bact"/>
</dbReference>
<dbReference type="InterPro" id="IPR007197">
    <property type="entry name" value="rSAM"/>
</dbReference>
<reference evidence="10 11" key="1">
    <citation type="submission" date="2024-03" db="EMBL/GenBank/DDBJ databases">
        <title>Human intestinal bacterial collection.</title>
        <authorList>
            <person name="Pauvert C."/>
            <person name="Hitch T.C.A."/>
            <person name="Clavel T."/>
        </authorList>
    </citation>
    <scope>NUCLEOTIDE SEQUENCE [LARGE SCALE GENOMIC DNA]</scope>
    <source>
        <strain evidence="10 11">CLA-AA-H95</strain>
    </source>
</reference>
<dbReference type="PROSITE" id="PS51449">
    <property type="entry name" value="MTTASE_N"/>
    <property type="match status" value="1"/>
</dbReference>
<dbReference type="InterPro" id="IPR006638">
    <property type="entry name" value="Elp3/MiaA/NifB-like_rSAM"/>
</dbReference>
<protein>
    <submittedName>
        <fullName evidence="10">tRNA (N(6)-L-threonylcarbamoyladenosine(37)-C(2))-methylthiotransferase MtaB</fullName>
    </submittedName>
</protein>
<keyword evidence="6" id="KW-0408">Iron</keyword>
<evidence type="ECO:0000256" key="4">
    <source>
        <dbReference type="ARBA" id="ARBA00022691"/>
    </source>
</evidence>
<accession>A0ABV1AIM5</accession>
<comment type="caution">
    <text evidence="10">The sequence shown here is derived from an EMBL/GenBank/DDBJ whole genome shotgun (WGS) entry which is preliminary data.</text>
</comment>
<dbReference type="PROSITE" id="PS01278">
    <property type="entry name" value="MTTASE_RADICAL"/>
    <property type="match status" value="1"/>
</dbReference>
<proteinExistence type="predicted"/>
<dbReference type="InterPro" id="IPR005839">
    <property type="entry name" value="Methylthiotransferase"/>
</dbReference>
<evidence type="ECO:0000313" key="10">
    <source>
        <dbReference type="EMBL" id="MEQ2357226.1"/>
    </source>
</evidence>
<evidence type="ECO:0000256" key="6">
    <source>
        <dbReference type="ARBA" id="ARBA00023004"/>
    </source>
</evidence>
<organism evidence="10 11">
    <name type="scientific">Blautia intestinihominis</name>
    <dbReference type="NCBI Taxonomy" id="3133152"/>
    <lineage>
        <taxon>Bacteria</taxon>
        <taxon>Bacillati</taxon>
        <taxon>Bacillota</taxon>
        <taxon>Clostridia</taxon>
        <taxon>Lachnospirales</taxon>
        <taxon>Lachnospiraceae</taxon>
        <taxon>Blautia</taxon>
    </lineage>
</organism>
<keyword evidence="11" id="KW-1185">Reference proteome</keyword>
<dbReference type="SMART" id="SM00729">
    <property type="entry name" value="Elp3"/>
    <property type="match status" value="1"/>
</dbReference>
<evidence type="ECO:0000256" key="5">
    <source>
        <dbReference type="ARBA" id="ARBA00022723"/>
    </source>
</evidence>
<dbReference type="InterPro" id="IPR013848">
    <property type="entry name" value="Methylthiotransferase_N"/>
</dbReference>
<dbReference type="Pfam" id="PF00919">
    <property type="entry name" value="UPF0004"/>
    <property type="match status" value="1"/>
</dbReference>
<dbReference type="NCBIfam" id="TIGR01579">
    <property type="entry name" value="MiaB-like-C"/>
    <property type="match status" value="1"/>
</dbReference>
<comment type="cofactor">
    <cofactor evidence="1">
        <name>[4Fe-4S] cluster</name>
        <dbReference type="ChEBI" id="CHEBI:49883"/>
    </cofactor>
</comment>
<dbReference type="NCBIfam" id="TIGR00089">
    <property type="entry name" value="MiaB/RimO family radical SAM methylthiotransferase"/>
    <property type="match status" value="1"/>
</dbReference>
<dbReference type="PANTHER" id="PTHR11918">
    <property type="entry name" value="RADICAL SAM PROTEINS"/>
    <property type="match status" value="1"/>
</dbReference>
<evidence type="ECO:0000259" key="9">
    <source>
        <dbReference type="PROSITE" id="PS51918"/>
    </source>
</evidence>
<name>A0ABV1AIM5_9FIRM</name>
<dbReference type="Gene3D" id="3.80.30.20">
    <property type="entry name" value="tm_1862 like domain"/>
    <property type="match status" value="1"/>
</dbReference>
<evidence type="ECO:0000256" key="3">
    <source>
        <dbReference type="ARBA" id="ARBA00022679"/>
    </source>
</evidence>
<dbReference type="SFLD" id="SFLDF00295">
    <property type="entry name" value="threonylcarbamoyladenosine_tRN"/>
    <property type="match status" value="1"/>
</dbReference>
<dbReference type="InterPro" id="IPR038135">
    <property type="entry name" value="Methylthiotransferase_N_sf"/>
</dbReference>
<dbReference type="InterPro" id="IPR023404">
    <property type="entry name" value="rSAM_horseshoe"/>
</dbReference>
<keyword evidence="4" id="KW-0949">S-adenosyl-L-methionine</keyword>
<dbReference type="SFLD" id="SFLDS00029">
    <property type="entry name" value="Radical_SAM"/>
    <property type="match status" value="1"/>
</dbReference>
<dbReference type="Proteomes" id="UP001446032">
    <property type="component" value="Unassembled WGS sequence"/>
</dbReference>
<dbReference type="InterPro" id="IPR034557">
    <property type="entry name" value="ThrcA_tRNA_MEthiotransferase"/>
</dbReference>
<dbReference type="SUPFAM" id="SSF102114">
    <property type="entry name" value="Radical SAM enzymes"/>
    <property type="match status" value="1"/>
</dbReference>
<dbReference type="InterPro" id="IPR058240">
    <property type="entry name" value="rSAM_sf"/>
</dbReference>
<evidence type="ECO:0000313" key="11">
    <source>
        <dbReference type="Proteomes" id="UP001446032"/>
    </source>
</evidence>
<evidence type="ECO:0000256" key="1">
    <source>
        <dbReference type="ARBA" id="ARBA00001966"/>
    </source>
</evidence>
<dbReference type="PANTHER" id="PTHR11918:SF45">
    <property type="entry name" value="THREONYLCARBAMOYLADENOSINE TRNA METHYLTHIOTRANSFERASE"/>
    <property type="match status" value="1"/>
</dbReference>
<gene>
    <name evidence="10" type="primary">mtaB</name>
    <name evidence="10" type="ORF">WMO75_02525</name>
</gene>
<dbReference type="SFLD" id="SFLDG01061">
    <property type="entry name" value="methylthiotransferase"/>
    <property type="match status" value="1"/>
</dbReference>
<dbReference type="SFLD" id="SFLDG01082">
    <property type="entry name" value="B12-binding_domain_containing"/>
    <property type="match status" value="1"/>
</dbReference>
<dbReference type="PROSITE" id="PS51918">
    <property type="entry name" value="RADICAL_SAM"/>
    <property type="match status" value="1"/>
</dbReference>
<keyword evidence="3" id="KW-0808">Transferase</keyword>
<evidence type="ECO:0000256" key="7">
    <source>
        <dbReference type="ARBA" id="ARBA00023014"/>
    </source>
</evidence>
<keyword evidence="2" id="KW-0004">4Fe-4S</keyword>
<dbReference type="EMBL" id="JBBMEI010000004">
    <property type="protein sequence ID" value="MEQ2357226.1"/>
    <property type="molecule type" value="Genomic_DNA"/>
</dbReference>
<feature type="domain" description="MTTase N-terminal" evidence="8">
    <location>
        <begin position="3"/>
        <end position="115"/>
    </location>
</feature>
<evidence type="ECO:0000259" key="8">
    <source>
        <dbReference type="PROSITE" id="PS51449"/>
    </source>
</evidence>
<keyword evidence="7" id="KW-0411">Iron-sulfur</keyword>
<dbReference type="Gene3D" id="3.40.50.12160">
    <property type="entry name" value="Methylthiotransferase, N-terminal domain"/>
    <property type="match status" value="1"/>
</dbReference>
<keyword evidence="5" id="KW-0479">Metal-binding</keyword>